<dbReference type="SUPFAM" id="SSF46894">
    <property type="entry name" value="C-terminal effector domain of the bipartite response regulators"/>
    <property type="match status" value="1"/>
</dbReference>
<dbReference type="Gene3D" id="3.40.50.2300">
    <property type="match status" value="1"/>
</dbReference>
<dbReference type="Proteomes" id="UP000287865">
    <property type="component" value="Unassembled WGS sequence"/>
</dbReference>
<reference evidence="6 8" key="1">
    <citation type="journal article" date="2018" name="Front. Microbiol.">
        <title>Genome-Based Analysis Reveals the Taxonomy and Diversity of the Family Idiomarinaceae.</title>
        <authorList>
            <person name="Liu Y."/>
            <person name="Lai Q."/>
            <person name="Shao Z."/>
        </authorList>
    </citation>
    <scope>NUCLEOTIDE SEQUENCE [LARGE SCALE GENOMIC DNA]</scope>
    <source>
        <strain evidence="6 8">CF12-14</strain>
    </source>
</reference>
<evidence type="ECO:0000313" key="7">
    <source>
        <dbReference type="Proteomes" id="UP000249203"/>
    </source>
</evidence>
<dbReference type="PROSITE" id="PS00622">
    <property type="entry name" value="HTH_LUXR_1"/>
    <property type="match status" value="1"/>
</dbReference>
<comment type="caution">
    <text evidence="5">The sequence shown here is derived from an EMBL/GenBank/DDBJ whole genome shotgun (WGS) entry which is preliminary data.</text>
</comment>
<feature type="domain" description="HTH luxR-type" evidence="4">
    <location>
        <begin position="133"/>
        <end position="197"/>
    </location>
</feature>
<evidence type="ECO:0000259" key="4">
    <source>
        <dbReference type="PROSITE" id="PS50043"/>
    </source>
</evidence>
<dbReference type="SMART" id="SM00421">
    <property type="entry name" value="HTH_LUXR"/>
    <property type="match status" value="1"/>
</dbReference>
<dbReference type="PRINTS" id="PR00038">
    <property type="entry name" value="HTHLUXR"/>
</dbReference>
<dbReference type="AlphaFoldDB" id="A0A327WQ42"/>
<dbReference type="PANTHER" id="PTHR44688:SF16">
    <property type="entry name" value="DNA-BINDING TRANSCRIPTIONAL ACTIVATOR DEVR_DOSR"/>
    <property type="match status" value="1"/>
</dbReference>
<name>A0A327WQ42_9GAMM</name>
<dbReference type="EMBL" id="QLMD01000022">
    <property type="protein sequence ID" value="RAJ92952.1"/>
    <property type="molecule type" value="Genomic_DNA"/>
</dbReference>
<evidence type="ECO:0000313" key="5">
    <source>
        <dbReference type="EMBL" id="RAJ92952.1"/>
    </source>
</evidence>
<evidence type="ECO:0000256" key="2">
    <source>
        <dbReference type="ARBA" id="ARBA00023125"/>
    </source>
</evidence>
<dbReference type="OrthoDB" id="9794397at2"/>
<protein>
    <submittedName>
        <fullName evidence="6">DNA-binding response regulator</fullName>
    </submittedName>
    <submittedName>
        <fullName evidence="5">Regulatory LuxR family protein</fullName>
    </submittedName>
</protein>
<sequence length="197" mass="21401">MDLFLTSSGFFNSSWRTLDTHVQVSEDTATAQQLSAGDTLWILTAHANWSRVVADSVQKGVAVVVLAALPDAAEMNQALNSGALCYCPAVADERTIQAVKVAASQDSIWVPAVYLRQMTGAVARLFGGNPKKSRYEQLGLTAREAGVVTLLIDGLSNQDIAARLFITERTVKEHLTNIFKKLDVKDRLQLALLVLKS</sequence>
<dbReference type="GO" id="GO:0006355">
    <property type="term" value="P:regulation of DNA-templated transcription"/>
    <property type="evidence" value="ECO:0007669"/>
    <property type="project" value="InterPro"/>
</dbReference>
<accession>A0A327WQ42</accession>
<keyword evidence="1" id="KW-0805">Transcription regulation</keyword>
<keyword evidence="8" id="KW-1185">Reference proteome</keyword>
<dbReference type="PANTHER" id="PTHR44688">
    <property type="entry name" value="DNA-BINDING TRANSCRIPTIONAL ACTIVATOR DEVR_DOSR"/>
    <property type="match status" value="1"/>
</dbReference>
<keyword evidence="3" id="KW-0804">Transcription</keyword>
<dbReference type="InterPro" id="IPR000792">
    <property type="entry name" value="Tscrpt_reg_LuxR_C"/>
</dbReference>
<dbReference type="Pfam" id="PF00196">
    <property type="entry name" value="GerE"/>
    <property type="match status" value="1"/>
</dbReference>
<dbReference type="RefSeq" id="WP_111570548.1">
    <property type="nucleotide sequence ID" value="NZ_PIPK01000014.1"/>
</dbReference>
<dbReference type="CDD" id="cd06170">
    <property type="entry name" value="LuxR_C_like"/>
    <property type="match status" value="1"/>
</dbReference>
<evidence type="ECO:0000256" key="1">
    <source>
        <dbReference type="ARBA" id="ARBA00023015"/>
    </source>
</evidence>
<evidence type="ECO:0000313" key="6">
    <source>
        <dbReference type="EMBL" id="RUO20103.1"/>
    </source>
</evidence>
<keyword evidence="2 6" id="KW-0238">DNA-binding</keyword>
<evidence type="ECO:0000313" key="8">
    <source>
        <dbReference type="Proteomes" id="UP000287865"/>
    </source>
</evidence>
<dbReference type="GO" id="GO:0003677">
    <property type="term" value="F:DNA binding"/>
    <property type="evidence" value="ECO:0007669"/>
    <property type="project" value="UniProtKB-KW"/>
</dbReference>
<dbReference type="PROSITE" id="PS50043">
    <property type="entry name" value="HTH_LUXR_2"/>
    <property type="match status" value="1"/>
</dbReference>
<proteinExistence type="predicted"/>
<organism evidence="5 7">
    <name type="scientific">Aliidiomarina maris</name>
    <dbReference type="NCBI Taxonomy" id="531312"/>
    <lineage>
        <taxon>Bacteria</taxon>
        <taxon>Pseudomonadati</taxon>
        <taxon>Pseudomonadota</taxon>
        <taxon>Gammaproteobacteria</taxon>
        <taxon>Alteromonadales</taxon>
        <taxon>Idiomarinaceae</taxon>
        <taxon>Aliidiomarina</taxon>
    </lineage>
</organism>
<reference evidence="5 7" key="2">
    <citation type="submission" date="2018-06" db="EMBL/GenBank/DDBJ databases">
        <title>Genomic Encyclopedia of Type Strains, Phase III (KMG-III): the genomes of soil and plant-associated and newly described type strains.</title>
        <authorList>
            <person name="Whitman W."/>
        </authorList>
    </citation>
    <scope>NUCLEOTIDE SEQUENCE [LARGE SCALE GENOMIC DNA]</scope>
    <source>
        <strain evidence="5 7">CGMCC 1.15366</strain>
    </source>
</reference>
<dbReference type="EMBL" id="PIPK01000014">
    <property type="protein sequence ID" value="RUO20103.1"/>
    <property type="molecule type" value="Genomic_DNA"/>
</dbReference>
<dbReference type="InterPro" id="IPR016032">
    <property type="entry name" value="Sig_transdc_resp-reg_C-effctor"/>
</dbReference>
<gene>
    <name evidence="5" type="ORF">B0I24_12210</name>
    <name evidence="6" type="ORF">CWE07_12505</name>
</gene>
<dbReference type="Proteomes" id="UP000249203">
    <property type="component" value="Unassembled WGS sequence"/>
</dbReference>
<evidence type="ECO:0000256" key="3">
    <source>
        <dbReference type="ARBA" id="ARBA00023163"/>
    </source>
</evidence>